<comment type="caution">
    <text evidence="2">The sequence shown here is derived from an EMBL/GenBank/DDBJ whole genome shotgun (WGS) entry which is preliminary data.</text>
</comment>
<evidence type="ECO:0000256" key="1">
    <source>
        <dbReference type="SAM" id="MobiDB-lite"/>
    </source>
</evidence>
<protein>
    <submittedName>
        <fullName evidence="2">Cylicin</fullName>
    </submittedName>
</protein>
<gene>
    <name evidence="2" type="ORF">PanWU01x14_059130</name>
</gene>
<dbReference type="EMBL" id="JXTB01000034">
    <property type="protein sequence ID" value="PON73409.1"/>
    <property type="molecule type" value="Genomic_DNA"/>
</dbReference>
<name>A0A2P5DJD9_PARAD</name>
<dbReference type="STRING" id="3476.A0A2P5DJD9"/>
<proteinExistence type="predicted"/>
<organism evidence="2 3">
    <name type="scientific">Parasponia andersonii</name>
    <name type="common">Sponia andersonii</name>
    <dbReference type="NCBI Taxonomy" id="3476"/>
    <lineage>
        <taxon>Eukaryota</taxon>
        <taxon>Viridiplantae</taxon>
        <taxon>Streptophyta</taxon>
        <taxon>Embryophyta</taxon>
        <taxon>Tracheophyta</taxon>
        <taxon>Spermatophyta</taxon>
        <taxon>Magnoliopsida</taxon>
        <taxon>eudicotyledons</taxon>
        <taxon>Gunneridae</taxon>
        <taxon>Pentapetalae</taxon>
        <taxon>rosids</taxon>
        <taxon>fabids</taxon>
        <taxon>Rosales</taxon>
        <taxon>Cannabaceae</taxon>
        <taxon>Parasponia</taxon>
    </lineage>
</organism>
<feature type="region of interest" description="Disordered" evidence="1">
    <location>
        <begin position="29"/>
        <end position="59"/>
    </location>
</feature>
<keyword evidence="3" id="KW-1185">Reference proteome</keyword>
<feature type="region of interest" description="Disordered" evidence="1">
    <location>
        <begin position="226"/>
        <end position="247"/>
    </location>
</feature>
<accession>A0A2P5DJD9</accession>
<feature type="compositionally biased region" description="Polar residues" evidence="1">
    <location>
        <begin position="110"/>
        <end position="126"/>
    </location>
</feature>
<evidence type="ECO:0000313" key="3">
    <source>
        <dbReference type="Proteomes" id="UP000237105"/>
    </source>
</evidence>
<dbReference type="Proteomes" id="UP000237105">
    <property type="component" value="Unassembled WGS sequence"/>
</dbReference>
<dbReference type="AlphaFoldDB" id="A0A2P5DJD9"/>
<reference evidence="3" key="1">
    <citation type="submission" date="2016-06" db="EMBL/GenBank/DDBJ databases">
        <title>Parallel loss of symbiosis genes in relatives of nitrogen-fixing non-legume Parasponia.</title>
        <authorList>
            <person name="Van Velzen R."/>
            <person name="Holmer R."/>
            <person name="Bu F."/>
            <person name="Rutten L."/>
            <person name="Van Zeijl A."/>
            <person name="Liu W."/>
            <person name="Santuari L."/>
            <person name="Cao Q."/>
            <person name="Sharma T."/>
            <person name="Shen D."/>
            <person name="Roswanjaya Y."/>
            <person name="Wardhani T."/>
            <person name="Kalhor M.S."/>
            <person name="Jansen J."/>
            <person name="Van den Hoogen J."/>
            <person name="Gungor B."/>
            <person name="Hartog M."/>
            <person name="Hontelez J."/>
            <person name="Verver J."/>
            <person name="Yang W.-C."/>
            <person name="Schijlen E."/>
            <person name="Repin R."/>
            <person name="Schilthuizen M."/>
            <person name="Schranz E."/>
            <person name="Heidstra R."/>
            <person name="Miyata K."/>
            <person name="Fedorova E."/>
            <person name="Kohlen W."/>
            <person name="Bisseling T."/>
            <person name="Smit S."/>
            <person name="Geurts R."/>
        </authorList>
    </citation>
    <scope>NUCLEOTIDE SEQUENCE [LARGE SCALE GENOMIC DNA]</scope>
    <source>
        <strain evidence="3">cv. WU1-14</strain>
    </source>
</reference>
<dbReference type="PANTHER" id="PTHR34660:SF7">
    <property type="entry name" value="DNA LIGASE-LIKE PROTEIN"/>
    <property type="match status" value="1"/>
</dbReference>
<evidence type="ECO:0000313" key="2">
    <source>
        <dbReference type="EMBL" id="PON73409.1"/>
    </source>
</evidence>
<dbReference type="OrthoDB" id="778084at2759"/>
<dbReference type="PANTHER" id="PTHR34660">
    <property type="entry name" value="MYB-LIKE PROTEIN X"/>
    <property type="match status" value="1"/>
</dbReference>
<sequence>MSRCYPFPPPSYANKGEALGELIKLQREKEEAKSNRKEKKLLKKLGKQYSEGFTKTHRNVTDGKVKKVDDEKYYQQKKSKTVSKARYPLKAVDDESDQLEKSDLTEEQEQPTCSGSICFVSDSTQSSKKRRRQEDSLSNDGDSQRPIIRIRLPSRNNKEPGTLIEQKSKIRFTTGTGSEARVQKSSDFGHVPSFEKFHCTNVVSKKIENVTLKPCRELPLATRESRETKSALETSLRVDGPQKNSEFGHVPILEKSRRTNVVTKTEIEKPTAKPCGELLLAALESGENKTDSETNMCVGGIQSLDPLYRTLIVNWVPPRLESDQNDSDDQGWLFGSKQEISRESRIQKSGNVVSCSRTSSLWPQANHLSEADVFALPFTVPY</sequence>
<feature type="region of interest" description="Disordered" evidence="1">
    <location>
        <begin position="74"/>
        <end position="170"/>
    </location>
</feature>
<feature type="compositionally biased region" description="Basic residues" evidence="1">
    <location>
        <begin position="36"/>
        <end position="46"/>
    </location>
</feature>